<evidence type="ECO:0000256" key="9">
    <source>
        <dbReference type="RuleBase" id="RU010713"/>
    </source>
</evidence>
<evidence type="ECO:0000256" key="3">
    <source>
        <dbReference type="ARBA" id="ARBA00022475"/>
    </source>
</evidence>
<keyword evidence="8 9" id="KW-0407">Ion channel</keyword>
<feature type="compositionally biased region" description="Basic and acidic residues" evidence="10">
    <location>
        <begin position="198"/>
        <end position="208"/>
    </location>
</feature>
<evidence type="ECO:0000256" key="7">
    <source>
        <dbReference type="ARBA" id="ARBA00023136"/>
    </source>
</evidence>
<comment type="function">
    <text evidence="9">Structural component of the gap junctions.</text>
</comment>
<organism evidence="11 12">
    <name type="scientific">Echinococcus multilocularis</name>
    <name type="common">Fox tapeworm</name>
    <dbReference type="NCBI Taxonomy" id="6211"/>
    <lineage>
        <taxon>Eukaryota</taxon>
        <taxon>Metazoa</taxon>
        <taxon>Spiralia</taxon>
        <taxon>Lophotrochozoa</taxon>
        <taxon>Platyhelminthes</taxon>
        <taxon>Cestoda</taxon>
        <taxon>Eucestoda</taxon>
        <taxon>Cyclophyllidea</taxon>
        <taxon>Taeniidae</taxon>
        <taxon>Echinococcus</taxon>
    </lineage>
</organism>
<feature type="region of interest" description="Disordered" evidence="10">
    <location>
        <begin position="182"/>
        <end position="210"/>
    </location>
</feature>
<gene>
    <name evidence="9" type="primary">inx</name>
    <name evidence="11" type="ORF">EmuJ_000249400</name>
</gene>
<dbReference type="STRING" id="6211.A0A087W211"/>
<feature type="transmembrane region" description="Helical" evidence="9">
    <location>
        <begin position="232"/>
        <end position="254"/>
    </location>
</feature>
<accession>A0A087W211</accession>
<dbReference type="PROSITE" id="PS51013">
    <property type="entry name" value="PANNEXIN"/>
    <property type="match status" value="1"/>
</dbReference>
<keyword evidence="4 9" id="KW-0812">Transmembrane</keyword>
<evidence type="ECO:0000256" key="10">
    <source>
        <dbReference type="SAM" id="MobiDB-lite"/>
    </source>
</evidence>
<name>A0A087W211_ECHMU</name>
<dbReference type="GO" id="GO:0005921">
    <property type="term" value="C:gap junction"/>
    <property type="evidence" value="ECO:0007669"/>
    <property type="project" value="UniProtKB-UniRule"/>
</dbReference>
<reference evidence="11" key="2">
    <citation type="submission" date="2015-11" db="EMBL/GenBank/DDBJ databases">
        <authorList>
            <person name="Zhang Y."/>
            <person name="Guo Z."/>
        </authorList>
    </citation>
    <scope>NUCLEOTIDE SEQUENCE</scope>
</reference>
<evidence type="ECO:0000256" key="2">
    <source>
        <dbReference type="ARBA" id="ARBA00022448"/>
    </source>
</evidence>
<evidence type="ECO:0000256" key="4">
    <source>
        <dbReference type="ARBA" id="ARBA00022692"/>
    </source>
</evidence>
<dbReference type="AlphaFoldDB" id="A0A087W211"/>
<evidence type="ECO:0000313" key="12">
    <source>
        <dbReference type="Proteomes" id="UP000017246"/>
    </source>
</evidence>
<reference evidence="11" key="1">
    <citation type="journal article" date="2013" name="Nature">
        <title>The genomes of four tapeworm species reveal adaptations to parasitism.</title>
        <authorList>
            <person name="Tsai I.J."/>
            <person name="Zarowiecki M."/>
            <person name="Holroyd N."/>
            <person name="Garciarrubio A."/>
            <person name="Sanchez-Flores A."/>
            <person name="Brooks K.L."/>
            <person name="Tracey A."/>
            <person name="Bobes R.J."/>
            <person name="Fragoso G."/>
            <person name="Sciutto E."/>
            <person name="Aslett M."/>
            <person name="Beasley H."/>
            <person name="Bennett H.M."/>
            <person name="Cai J."/>
            <person name="Camicia F."/>
            <person name="Clark R."/>
            <person name="Cucher M."/>
            <person name="De Silva N."/>
            <person name="Day T.A."/>
            <person name="Deplazes P."/>
            <person name="Estrada K."/>
            <person name="Fernandez C."/>
            <person name="Holland P.W."/>
            <person name="Hou J."/>
            <person name="Hu S."/>
            <person name="Huckvale T."/>
            <person name="Hung S.S."/>
            <person name="Kamenetzky L."/>
            <person name="Keane J.A."/>
            <person name="Kiss F."/>
            <person name="Koziol U."/>
            <person name="Lambert O."/>
            <person name="Liu K."/>
            <person name="Luo X."/>
            <person name="Luo Y."/>
            <person name="Macchiaroli N."/>
            <person name="Nichol S."/>
            <person name="Paps J."/>
            <person name="Parkinson J."/>
            <person name="Pouchkina-Stantcheva N."/>
            <person name="Riddiford N."/>
            <person name="Rosenzvit M."/>
            <person name="Salinas G."/>
            <person name="Wasmuth J.D."/>
            <person name="Zamanian M."/>
            <person name="Zheng Y."/>
            <person name="Cai X."/>
            <person name="Soberon X."/>
            <person name="Olson P.D."/>
            <person name="Laclette J.P."/>
            <person name="Brehm K."/>
            <person name="Berriman M."/>
            <person name="Garciarrubio A."/>
            <person name="Bobes R.J."/>
            <person name="Fragoso G."/>
            <person name="Sanchez-Flores A."/>
            <person name="Estrada K."/>
            <person name="Cevallos M.A."/>
            <person name="Morett E."/>
            <person name="Gonzalez V."/>
            <person name="Portillo T."/>
            <person name="Ochoa-Leyva A."/>
            <person name="Jose M.V."/>
            <person name="Sciutto E."/>
            <person name="Landa A."/>
            <person name="Jimenez L."/>
            <person name="Valdes V."/>
            <person name="Carrero J.C."/>
            <person name="Larralde C."/>
            <person name="Morales-Montor J."/>
            <person name="Limon-Lason J."/>
            <person name="Soberon X."/>
            <person name="Laclette J.P."/>
        </authorList>
    </citation>
    <scope>NUCLEOTIDE SEQUENCE [LARGE SCALE GENOMIC DNA]</scope>
</reference>
<comment type="similarity">
    <text evidence="9">Belongs to the pannexin family.</text>
</comment>
<evidence type="ECO:0000256" key="1">
    <source>
        <dbReference type="ARBA" id="ARBA00004651"/>
    </source>
</evidence>
<dbReference type="PANTHER" id="PTHR11893:SF36">
    <property type="entry name" value="INNEXIN-5"/>
    <property type="match status" value="1"/>
</dbReference>
<dbReference type="PRINTS" id="PR01262">
    <property type="entry name" value="INNEXIN"/>
</dbReference>
<evidence type="ECO:0000256" key="8">
    <source>
        <dbReference type="ARBA" id="ARBA00023303"/>
    </source>
</evidence>
<keyword evidence="7 9" id="KW-0472">Membrane</keyword>
<proteinExistence type="inferred from homology"/>
<dbReference type="OrthoDB" id="5867527at2759"/>
<comment type="caution">
    <text evidence="9">Lacks conserved residue(s) required for the propagation of feature annotation.</text>
</comment>
<dbReference type="GO" id="GO:0034220">
    <property type="term" value="P:monoatomic ion transmembrane transport"/>
    <property type="evidence" value="ECO:0007669"/>
    <property type="project" value="UniProtKB-KW"/>
</dbReference>
<feature type="transmembrane region" description="Helical" evidence="9">
    <location>
        <begin position="30"/>
        <end position="50"/>
    </location>
</feature>
<evidence type="ECO:0000313" key="11">
    <source>
        <dbReference type="EMBL" id="CDI98628.1"/>
    </source>
</evidence>
<dbReference type="InterPro" id="IPR000990">
    <property type="entry name" value="Innexin"/>
</dbReference>
<dbReference type="GO" id="GO:0005243">
    <property type="term" value="F:gap junction channel activity"/>
    <property type="evidence" value="ECO:0007669"/>
    <property type="project" value="TreeGrafter"/>
</dbReference>
<dbReference type="EMBL" id="LN902844">
    <property type="protein sequence ID" value="CDI98628.1"/>
    <property type="molecule type" value="Genomic_DNA"/>
</dbReference>
<evidence type="ECO:0000256" key="6">
    <source>
        <dbReference type="ARBA" id="ARBA00023065"/>
    </source>
</evidence>
<keyword evidence="2 9" id="KW-0813">Transport</keyword>
<dbReference type="OMA" id="CQFFKFG"/>
<comment type="subcellular location">
    <subcellularLocation>
        <location evidence="1 9">Cell membrane</location>
        <topology evidence="1 9">Multi-pass membrane protein</topology>
    </subcellularLocation>
</comment>
<dbReference type="Pfam" id="PF00876">
    <property type="entry name" value="Innexin"/>
    <property type="match status" value="1"/>
</dbReference>
<keyword evidence="3" id="KW-1003">Cell membrane</keyword>
<keyword evidence="12" id="KW-1185">Reference proteome</keyword>
<dbReference type="GO" id="GO:0005886">
    <property type="term" value="C:plasma membrane"/>
    <property type="evidence" value="ECO:0007669"/>
    <property type="project" value="UniProtKB-SubCell"/>
</dbReference>
<keyword evidence="6 9" id="KW-0406">Ion transport</keyword>
<feature type="region of interest" description="Disordered" evidence="10">
    <location>
        <begin position="441"/>
        <end position="468"/>
    </location>
</feature>
<dbReference type="PANTHER" id="PTHR11893">
    <property type="entry name" value="INNEXIN"/>
    <property type="match status" value="1"/>
</dbReference>
<evidence type="ECO:0000256" key="5">
    <source>
        <dbReference type="ARBA" id="ARBA00022989"/>
    </source>
</evidence>
<dbReference type="Proteomes" id="UP000017246">
    <property type="component" value="Unassembled WGS sequence"/>
</dbReference>
<sequence>MIESTFLDYLTKFKVTTYAGVEDFADKFNFIFTVIVLSLCTVIITAKSYLLKPIACYISTEVGGTNLLNYVENYCWVQGTIPISYASKMPQNDAEWAELENVKILYYQWVPFVLGLQCCLFYTPRLIWQAICYNRTGTDLENLVNQAMTAMHSDEKSRQSTVDNIAEGIEHLLFQGQKRAMLDREASRGSGRSGTDSEGEKMLDYSSEKHHRSNLAAQSARLRILSKRRGNYIVLTYLLIKVLYLANAVGQMFLMQHFLGFNSTSSPLFGISVLKNIINGHDWQMTQIFPRVGFCYAEMKILGVRVNGVTAQCALPVNMLNEKLYIFLWWWILAAAIITAIYLLLWIVRICARSREVDYIIKYIRFADDVPQFDERDVDDFALHFLRHDGIFLIRMVRMNAGDVVAAGVVNALWNRYQQRLESRDRDPLTNNLRPNIGWSADLEKGGDSTTVRNRAPEMASTDLKGTPYPHQPRSIAMYTQKYHKRSNFTFVFRLLMR</sequence>
<keyword evidence="5 9" id="KW-1133">Transmembrane helix</keyword>
<protein>
    <recommendedName>
        <fullName evidence="9">Innexin</fullName>
    </recommendedName>
</protein>
<feature type="transmembrane region" description="Helical" evidence="9">
    <location>
        <begin position="328"/>
        <end position="348"/>
    </location>
</feature>